<dbReference type="OrthoDB" id="9979223at2759"/>
<sequence length="358" mass="41832">MIRNIDSAVRSFRSNLIDLANSRDHLITEDLIAEVKGILSALDSLKLDNMFVVESSELRKQIAPEALQNFQAGLLQVIGDGEAMLYELKNNLGKKNLQNLQENEIRNINYATRERLRGFVHAIHPYSYNAYQRLESYANDLGIRNRFKAIRSEMENRNENKLKAWANRTDKIPVEAPKYNTPNWREHNFGQRHHNTETERFENRASLTSRNVTGSYYTDTVKFDFPIYKKQDTRLTENQVENLPPPVHHSPKIHTTMSAHSLPRYLPKEAFEDANWKKHAVEAGINIEFPGTTEQKSRFVKPRKSDYRNFVVNPQPDTSRFQRPFTSAATYAIRTEYSHRYKFPDANLIDKFPWIKQF</sequence>
<organism evidence="1 2">
    <name type="scientific">Brachionus plicatilis</name>
    <name type="common">Marine rotifer</name>
    <name type="synonym">Brachionus muelleri</name>
    <dbReference type="NCBI Taxonomy" id="10195"/>
    <lineage>
        <taxon>Eukaryota</taxon>
        <taxon>Metazoa</taxon>
        <taxon>Spiralia</taxon>
        <taxon>Gnathifera</taxon>
        <taxon>Rotifera</taxon>
        <taxon>Eurotatoria</taxon>
        <taxon>Monogononta</taxon>
        <taxon>Pseudotrocha</taxon>
        <taxon>Ploima</taxon>
        <taxon>Brachionidae</taxon>
        <taxon>Brachionus</taxon>
    </lineage>
</organism>
<gene>
    <name evidence="1" type="ORF">BpHYR1_033870</name>
</gene>
<dbReference type="EMBL" id="REGN01001958">
    <property type="protein sequence ID" value="RNA31276.1"/>
    <property type="molecule type" value="Genomic_DNA"/>
</dbReference>
<evidence type="ECO:0000313" key="1">
    <source>
        <dbReference type="EMBL" id="RNA31276.1"/>
    </source>
</evidence>
<comment type="caution">
    <text evidence="1">The sequence shown here is derived from an EMBL/GenBank/DDBJ whole genome shotgun (WGS) entry which is preliminary data.</text>
</comment>
<evidence type="ECO:0000313" key="2">
    <source>
        <dbReference type="Proteomes" id="UP000276133"/>
    </source>
</evidence>
<dbReference type="AlphaFoldDB" id="A0A3M7S650"/>
<name>A0A3M7S650_BRAPC</name>
<reference evidence="1 2" key="1">
    <citation type="journal article" date="2018" name="Sci. Rep.">
        <title>Genomic signatures of local adaptation to the degree of environmental predictability in rotifers.</title>
        <authorList>
            <person name="Franch-Gras L."/>
            <person name="Hahn C."/>
            <person name="Garcia-Roger E.M."/>
            <person name="Carmona M.J."/>
            <person name="Serra M."/>
            <person name="Gomez A."/>
        </authorList>
    </citation>
    <scope>NUCLEOTIDE SEQUENCE [LARGE SCALE GENOMIC DNA]</scope>
    <source>
        <strain evidence="1">HYR1</strain>
    </source>
</reference>
<proteinExistence type="predicted"/>
<dbReference type="Proteomes" id="UP000276133">
    <property type="component" value="Unassembled WGS sequence"/>
</dbReference>
<protein>
    <submittedName>
        <fullName evidence="1">Uncharacterized protein</fullName>
    </submittedName>
</protein>
<keyword evidence="2" id="KW-1185">Reference proteome</keyword>
<accession>A0A3M7S650</accession>